<accession>A0AAE3QX57</accession>
<reference evidence="1" key="1">
    <citation type="submission" date="2023-05" db="EMBL/GenBank/DDBJ databases">
        <authorList>
            <person name="Zhang X."/>
        </authorList>
    </citation>
    <scope>NUCLEOTIDE SEQUENCE</scope>
    <source>
        <strain evidence="1">BD1B2-1</strain>
    </source>
</reference>
<dbReference type="RefSeq" id="WP_314509178.1">
    <property type="nucleotide sequence ID" value="NZ_JASJOU010000001.1"/>
</dbReference>
<proteinExistence type="predicted"/>
<keyword evidence="2" id="KW-1185">Reference proteome</keyword>
<evidence type="ECO:0000313" key="1">
    <source>
        <dbReference type="EMBL" id="MDJ1499641.1"/>
    </source>
</evidence>
<dbReference type="Proteomes" id="UP001232063">
    <property type="component" value="Unassembled WGS sequence"/>
</dbReference>
<evidence type="ECO:0000313" key="2">
    <source>
        <dbReference type="Proteomes" id="UP001232063"/>
    </source>
</evidence>
<comment type="caution">
    <text evidence="1">The sequence shown here is derived from an EMBL/GenBank/DDBJ whole genome shotgun (WGS) entry which is preliminary data.</text>
</comment>
<sequence length="115" mass="13228">MNSFYYERIFGLTLAEINNGNINGSDIKIDGNEISLVGEKINKTCKVSVEDFEKKVDNLKSSISDLLRSKVVVQYDTDTFQVYVDKRKSLSKQEYVEYYNINVEAMNILPTCIMH</sequence>
<dbReference type="AlphaFoldDB" id="A0AAE3QX57"/>
<protein>
    <submittedName>
        <fullName evidence="1">Uncharacterized protein</fullName>
    </submittedName>
</protein>
<gene>
    <name evidence="1" type="ORF">QNI22_03245</name>
</gene>
<dbReference type="EMBL" id="JASJOU010000001">
    <property type="protein sequence ID" value="MDJ1499641.1"/>
    <property type="molecule type" value="Genomic_DNA"/>
</dbReference>
<organism evidence="1 2">
    <name type="scientific">Xanthocytophaga agilis</name>
    <dbReference type="NCBI Taxonomy" id="3048010"/>
    <lineage>
        <taxon>Bacteria</taxon>
        <taxon>Pseudomonadati</taxon>
        <taxon>Bacteroidota</taxon>
        <taxon>Cytophagia</taxon>
        <taxon>Cytophagales</taxon>
        <taxon>Rhodocytophagaceae</taxon>
        <taxon>Xanthocytophaga</taxon>
    </lineage>
</organism>
<name>A0AAE3QX57_9BACT</name>